<evidence type="ECO:0000313" key="3">
    <source>
        <dbReference type="Proteomes" id="UP001163846"/>
    </source>
</evidence>
<dbReference type="EMBL" id="MU806093">
    <property type="protein sequence ID" value="KAJ3840125.1"/>
    <property type="molecule type" value="Genomic_DNA"/>
</dbReference>
<accession>A0AA38PC09</accession>
<protein>
    <submittedName>
        <fullName evidence="2">Uncharacterized protein</fullName>
    </submittedName>
</protein>
<organism evidence="2 3">
    <name type="scientific">Lentinula raphanica</name>
    <dbReference type="NCBI Taxonomy" id="153919"/>
    <lineage>
        <taxon>Eukaryota</taxon>
        <taxon>Fungi</taxon>
        <taxon>Dikarya</taxon>
        <taxon>Basidiomycota</taxon>
        <taxon>Agaricomycotina</taxon>
        <taxon>Agaricomycetes</taxon>
        <taxon>Agaricomycetidae</taxon>
        <taxon>Agaricales</taxon>
        <taxon>Marasmiineae</taxon>
        <taxon>Omphalotaceae</taxon>
        <taxon>Lentinula</taxon>
    </lineage>
</organism>
<proteinExistence type="predicted"/>
<keyword evidence="3" id="KW-1185">Reference proteome</keyword>
<dbReference type="AlphaFoldDB" id="A0AA38PC09"/>
<feature type="region of interest" description="Disordered" evidence="1">
    <location>
        <begin position="136"/>
        <end position="170"/>
    </location>
</feature>
<dbReference type="Proteomes" id="UP001163846">
    <property type="component" value="Unassembled WGS sequence"/>
</dbReference>
<comment type="caution">
    <text evidence="2">The sequence shown here is derived from an EMBL/GenBank/DDBJ whole genome shotgun (WGS) entry which is preliminary data.</text>
</comment>
<feature type="region of interest" description="Disordered" evidence="1">
    <location>
        <begin position="101"/>
        <end position="124"/>
    </location>
</feature>
<name>A0AA38PC09_9AGAR</name>
<evidence type="ECO:0000256" key="1">
    <source>
        <dbReference type="SAM" id="MobiDB-lite"/>
    </source>
</evidence>
<reference evidence="2" key="1">
    <citation type="submission" date="2022-08" db="EMBL/GenBank/DDBJ databases">
        <authorList>
            <consortium name="DOE Joint Genome Institute"/>
            <person name="Min B."/>
            <person name="Riley R."/>
            <person name="Sierra-Patev S."/>
            <person name="Naranjo-Ortiz M."/>
            <person name="Looney B."/>
            <person name="Konkel Z."/>
            <person name="Slot J.C."/>
            <person name="Sakamoto Y."/>
            <person name="Steenwyk J.L."/>
            <person name="Rokas A."/>
            <person name="Carro J."/>
            <person name="Camarero S."/>
            <person name="Ferreira P."/>
            <person name="Molpeceres G."/>
            <person name="Ruiz-Duenas F.J."/>
            <person name="Serrano A."/>
            <person name="Henrissat B."/>
            <person name="Drula E."/>
            <person name="Hughes K.W."/>
            <person name="Mata J.L."/>
            <person name="Ishikawa N.K."/>
            <person name="Vargas-Isla R."/>
            <person name="Ushijima S."/>
            <person name="Smith C.A."/>
            <person name="Ahrendt S."/>
            <person name="Andreopoulos W."/>
            <person name="He G."/>
            <person name="Labutti K."/>
            <person name="Lipzen A."/>
            <person name="Ng V."/>
            <person name="Sandor L."/>
            <person name="Barry K."/>
            <person name="Martinez A.T."/>
            <person name="Xiao Y."/>
            <person name="Gibbons J.G."/>
            <person name="Terashima K."/>
            <person name="Hibbett D.S."/>
            <person name="Grigoriev I.V."/>
        </authorList>
    </citation>
    <scope>NUCLEOTIDE SEQUENCE</scope>
    <source>
        <strain evidence="2">TFB9207</strain>
    </source>
</reference>
<feature type="region of interest" description="Disordered" evidence="1">
    <location>
        <begin position="46"/>
        <end position="68"/>
    </location>
</feature>
<feature type="compositionally biased region" description="Basic residues" evidence="1">
    <location>
        <begin position="151"/>
        <end position="170"/>
    </location>
</feature>
<feature type="compositionally biased region" description="Low complexity" evidence="1">
    <location>
        <begin position="49"/>
        <end position="60"/>
    </location>
</feature>
<evidence type="ECO:0000313" key="2">
    <source>
        <dbReference type="EMBL" id="KAJ3840125.1"/>
    </source>
</evidence>
<sequence>MSSAQAYPQVAYLSCWPQSSSSHIPWSWQWPYPSYPPYVPNLVFPPSPSDNSSATSSEPSLTPPPQPQSLHVICNAPLIAPKPLPYHSPTFLKFELLPDLDEDLSHPPYTQRPSKRKREDCDQSADFVVRKRHAICSSSATLPPRPTSVSSRRHKPVSVRHHVHPYRSQK</sequence>
<gene>
    <name evidence="2" type="ORF">F5878DRAFT_659686</name>
</gene>